<comment type="similarity">
    <text evidence="2">Belongs to the short-chain dehydrogenases/reductases (SDR) family.</text>
</comment>
<dbReference type="SUPFAM" id="SSF51735">
    <property type="entry name" value="NAD(P)-binding Rossmann-fold domains"/>
    <property type="match status" value="1"/>
</dbReference>
<organism evidence="7">
    <name type="scientific">Cucumis melo</name>
    <name type="common">Muskmelon</name>
    <dbReference type="NCBI Taxonomy" id="3656"/>
    <lineage>
        <taxon>Eukaryota</taxon>
        <taxon>Viridiplantae</taxon>
        <taxon>Streptophyta</taxon>
        <taxon>Embryophyta</taxon>
        <taxon>Tracheophyta</taxon>
        <taxon>Spermatophyta</taxon>
        <taxon>Magnoliopsida</taxon>
        <taxon>eudicotyledons</taxon>
        <taxon>Gunneridae</taxon>
        <taxon>Pentapetalae</taxon>
        <taxon>rosids</taxon>
        <taxon>fabids</taxon>
        <taxon>Cucurbitales</taxon>
        <taxon>Cucurbitaceae</taxon>
        <taxon>Benincaseae</taxon>
        <taxon>Cucumis</taxon>
    </lineage>
</organism>
<keyword evidence="6" id="KW-0472">Membrane</keyword>
<feature type="transmembrane region" description="Helical" evidence="6">
    <location>
        <begin position="70"/>
        <end position="91"/>
    </location>
</feature>
<protein>
    <recommendedName>
        <fullName evidence="8">11-beta-hydroxysteroid dehydrogenase 1B-like</fullName>
    </recommendedName>
</protein>
<keyword evidence="3" id="KW-0521">NADP</keyword>
<dbReference type="EnsemblPlants" id="MELO3C002374.2.1">
    <property type="protein sequence ID" value="MELO3C002374.2.1"/>
    <property type="gene ID" value="MELO3C002374.2"/>
</dbReference>
<keyword evidence="5" id="KW-0560">Oxidoreductase</keyword>
<proteinExistence type="inferred from homology"/>
<accession>A0A9I9CEF3</accession>
<evidence type="ECO:0000256" key="6">
    <source>
        <dbReference type="SAM" id="Phobius"/>
    </source>
</evidence>
<keyword evidence="4" id="KW-0735">Signal-anchor</keyword>
<reference evidence="7" key="1">
    <citation type="submission" date="2023-03" db="UniProtKB">
        <authorList>
            <consortium name="EnsemblPlants"/>
        </authorList>
    </citation>
    <scope>IDENTIFICATION</scope>
</reference>
<dbReference type="Gramene" id="MELO3C002374.2.1">
    <property type="protein sequence ID" value="MELO3C002374.2.1"/>
    <property type="gene ID" value="MELO3C002374.2"/>
</dbReference>
<dbReference type="InterPro" id="IPR036291">
    <property type="entry name" value="NAD(P)-bd_dom_sf"/>
</dbReference>
<keyword evidence="6" id="KW-1133">Transmembrane helix</keyword>
<comment type="subcellular location">
    <subcellularLocation>
        <location evidence="1">Membrane</location>
        <topology evidence="1">Single-pass type II membrane protein</topology>
    </subcellularLocation>
</comment>
<dbReference type="PANTHER" id="PTHR43391:SF89">
    <property type="entry name" value="11-BETA-HYDROXYSTEROID DEHYDROGENASE 1A-RELATED"/>
    <property type="match status" value="1"/>
</dbReference>
<keyword evidence="6" id="KW-0812">Transmembrane</keyword>
<evidence type="ECO:0000256" key="5">
    <source>
        <dbReference type="ARBA" id="ARBA00023002"/>
    </source>
</evidence>
<evidence type="ECO:0000256" key="2">
    <source>
        <dbReference type="ARBA" id="ARBA00006484"/>
    </source>
</evidence>
<dbReference type="PANTHER" id="PTHR43391">
    <property type="entry name" value="RETINOL DEHYDROGENASE-RELATED"/>
    <property type="match status" value="1"/>
</dbReference>
<evidence type="ECO:0000256" key="3">
    <source>
        <dbReference type="ARBA" id="ARBA00022857"/>
    </source>
</evidence>
<evidence type="ECO:0000313" key="7">
    <source>
        <dbReference type="EnsemblPlants" id="MELO3C002374.2.1"/>
    </source>
</evidence>
<dbReference type="GO" id="GO:0008202">
    <property type="term" value="P:steroid metabolic process"/>
    <property type="evidence" value="ECO:0007669"/>
    <property type="project" value="TreeGrafter"/>
</dbReference>
<evidence type="ECO:0000256" key="1">
    <source>
        <dbReference type="ARBA" id="ARBA00004606"/>
    </source>
</evidence>
<sequence>MEASSIFIDSSSSSKSNHSPVNNIIINILLLSFLTALFSTLLWIIPLLLPSSSLLSLFLSSLSHSFNYPINFPTPTFVFILGNLIVVLLIGESKIFSSTTPDPFGFDICFYGGSFLETSVSEGDQKRASESFDEEDEWEIESVNSEELSKRADDFIARVNMQRKIEAMMVVYCCDMMTTKKRYRKKGIFSEDVAGKVVLITGASSGIGEHLAYQYAQRGARLALVDRRERPLHEVADIARYYGSPDIITIPADVSNLQDCRRIIDETINHFGRRHELLGVGLYNPICDSIFEEQQREDRSPFFNCGVVAGSKNEHLQCKFLSSLSVLWATKAALRSMFETLRVELAPDIGITIVTPGFVESELTKGKALYSHGTIEVHQDVRDALIGAIPVETVEACAKAIVRSVCRGDRYLTEPSWYNSVYYMKVFCPEVLEWFYRIFVYTRPGTSVAEALNKKMLDATGAKNVMYPPSIHSVEIEDD</sequence>
<dbReference type="GO" id="GO:0005829">
    <property type="term" value="C:cytosol"/>
    <property type="evidence" value="ECO:0007669"/>
    <property type="project" value="TreeGrafter"/>
</dbReference>
<evidence type="ECO:0008006" key="8">
    <source>
        <dbReference type="Google" id="ProtNLM"/>
    </source>
</evidence>
<dbReference type="GO" id="GO:0072582">
    <property type="term" value="F:17-beta-hydroxysteroid dehydrogenase (NADP+) activity"/>
    <property type="evidence" value="ECO:0007669"/>
    <property type="project" value="TreeGrafter"/>
</dbReference>
<dbReference type="GO" id="GO:0016020">
    <property type="term" value="C:membrane"/>
    <property type="evidence" value="ECO:0007669"/>
    <property type="project" value="UniProtKB-SubCell"/>
</dbReference>
<dbReference type="Pfam" id="PF00106">
    <property type="entry name" value="adh_short"/>
    <property type="match status" value="1"/>
</dbReference>
<dbReference type="InterPro" id="IPR002347">
    <property type="entry name" value="SDR_fam"/>
</dbReference>
<name>A0A9I9CEF3_CUCME</name>
<dbReference type="PRINTS" id="PR00081">
    <property type="entry name" value="GDHRDH"/>
</dbReference>
<feature type="transmembrane region" description="Helical" evidence="6">
    <location>
        <begin position="24"/>
        <end position="49"/>
    </location>
</feature>
<evidence type="ECO:0000256" key="4">
    <source>
        <dbReference type="ARBA" id="ARBA00022968"/>
    </source>
</evidence>
<dbReference type="AlphaFoldDB" id="A0A9I9CEF3"/>
<dbReference type="Gene3D" id="3.40.50.720">
    <property type="entry name" value="NAD(P)-binding Rossmann-like Domain"/>
    <property type="match status" value="2"/>
</dbReference>